<protein>
    <submittedName>
        <fullName evidence="2">NAD(P)H-dependent oxidoreductase</fullName>
    </submittedName>
</protein>
<dbReference type="InterPro" id="IPR029039">
    <property type="entry name" value="Flavoprotein-like_sf"/>
</dbReference>
<feature type="domain" description="NADPH-dependent FMN reductase-like" evidence="1">
    <location>
        <begin position="2"/>
        <end position="129"/>
    </location>
</feature>
<dbReference type="PANTHER" id="PTHR30543:SF21">
    <property type="entry name" value="NAD(P)H-DEPENDENT FMN REDUCTASE LOT6"/>
    <property type="match status" value="1"/>
</dbReference>
<dbReference type="InterPro" id="IPR005025">
    <property type="entry name" value="FMN_Rdtase-like_dom"/>
</dbReference>
<dbReference type="GO" id="GO:0005829">
    <property type="term" value="C:cytosol"/>
    <property type="evidence" value="ECO:0007669"/>
    <property type="project" value="TreeGrafter"/>
</dbReference>
<dbReference type="GO" id="GO:0010181">
    <property type="term" value="F:FMN binding"/>
    <property type="evidence" value="ECO:0007669"/>
    <property type="project" value="TreeGrafter"/>
</dbReference>
<comment type="caution">
    <text evidence="2">The sequence shown here is derived from an EMBL/GenBank/DDBJ whole genome shotgun (WGS) entry which is preliminary data.</text>
</comment>
<dbReference type="GO" id="GO:0016491">
    <property type="term" value="F:oxidoreductase activity"/>
    <property type="evidence" value="ECO:0007669"/>
    <property type="project" value="InterPro"/>
</dbReference>
<evidence type="ECO:0000313" key="2">
    <source>
        <dbReference type="EMBL" id="MBP0457928.1"/>
    </source>
</evidence>
<dbReference type="EMBL" id="JAGIQL010000031">
    <property type="protein sequence ID" value="MBP0457928.1"/>
    <property type="molecule type" value="Genomic_DNA"/>
</dbReference>
<sequence>MNRRLLSLAEGVAENSTGYFQVSFLDIRRLPFYDGDKEVVDTPAEVVRAKKAVSECDGLAIATPEYNGAPSGVLQNALDWLSRPWGDSPLTGKPVVTLSASPGPEGGRTAQERLRGILMRCGAEPLGDPLAVPCADWLWDPQPTRFDSVLAGRVRTLLDSLASASRPLAGSA</sequence>
<dbReference type="Gene3D" id="3.40.50.360">
    <property type="match status" value="1"/>
</dbReference>
<dbReference type="PANTHER" id="PTHR30543">
    <property type="entry name" value="CHROMATE REDUCTASE"/>
    <property type="match status" value="1"/>
</dbReference>
<evidence type="ECO:0000313" key="3">
    <source>
        <dbReference type="Proteomes" id="UP000670475"/>
    </source>
</evidence>
<name>A0A940RXA0_9ACTN</name>
<dbReference type="InterPro" id="IPR050712">
    <property type="entry name" value="NAD(P)H-dep_reductase"/>
</dbReference>
<dbReference type="Proteomes" id="UP000670475">
    <property type="component" value="Unassembled WGS sequence"/>
</dbReference>
<keyword evidence="3" id="KW-1185">Reference proteome</keyword>
<gene>
    <name evidence="2" type="ORF">JFN87_10505</name>
</gene>
<organism evidence="2 3">
    <name type="scientific">Streptomyces montanisoli</name>
    <dbReference type="NCBI Taxonomy" id="2798581"/>
    <lineage>
        <taxon>Bacteria</taxon>
        <taxon>Bacillati</taxon>
        <taxon>Actinomycetota</taxon>
        <taxon>Actinomycetes</taxon>
        <taxon>Kitasatosporales</taxon>
        <taxon>Streptomycetaceae</taxon>
        <taxon>Streptomyces</taxon>
    </lineage>
</organism>
<dbReference type="SUPFAM" id="SSF52218">
    <property type="entry name" value="Flavoproteins"/>
    <property type="match status" value="1"/>
</dbReference>
<proteinExistence type="predicted"/>
<dbReference type="AlphaFoldDB" id="A0A940RXA0"/>
<dbReference type="Pfam" id="PF03358">
    <property type="entry name" value="FMN_red"/>
    <property type="match status" value="1"/>
</dbReference>
<reference evidence="2" key="1">
    <citation type="submission" date="2021-03" db="EMBL/GenBank/DDBJ databases">
        <title>Whole genome sequence of Streptomyces bomunensis MMS17-BM035.</title>
        <authorList>
            <person name="Lee J.H."/>
        </authorList>
    </citation>
    <scope>NUCLEOTIDE SEQUENCE</scope>
    <source>
        <strain evidence="2">MMS17-BM035</strain>
    </source>
</reference>
<accession>A0A940RXA0</accession>
<evidence type="ECO:0000259" key="1">
    <source>
        <dbReference type="Pfam" id="PF03358"/>
    </source>
</evidence>